<feature type="compositionally biased region" description="Basic residues" evidence="1">
    <location>
        <begin position="127"/>
        <end position="137"/>
    </location>
</feature>
<evidence type="ECO:0000256" key="1">
    <source>
        <dbReference type="SAM" id="MobiDB-lite"/>
    </source>
</evidence>
<dbReference type="GO" id="GO:0004527">
    <property type="term" value="F:exonuclease activity"/>
    <property type="evidence" value="ECO:0007669"/>
    <property type="project" value="UniProtKB-KW"/>
</dbReference>
<evidence type="ECO:0000313" key="4">
    <source>
        <dbReference type="Proteomes" id="UP000503399"/>
    </source>
</evidence>
<organism evidence="3 4">
    <name type="scientific">Candidatus Hydrogenisulfobacillus filiaventi</name>
    <dbReference type="NCBI Taxonomy" id="2707344"/>
    <lineage>
        <taxon>Bacteria</taxon>
        <taxon>Bacillati</taxon>
        <taxon>Bacillota</taxon>
        <taxon>Clostridia</taxon>
        <taxon>Eubacteriales</taxon>
        <taxon>Clostridiales Family XVII. Incertae Sedis</taxon>
        <taxon>Candidatus Hydrogenisulfobacillus</taxon>
    </lineage>
</organism>
<dbReference type="SUPFAM" id="SSF53474">
    <property type="entry name" value="alpha/beta-Hydrolases"/>
    <property type="match status" value="1"/>
</dbReference>
<name>A0A6F8ZF17_9FIRM</name>
<dbReference type="InterPro" id="IPR002925">
    <property type="entry name" value="Dienelactn_hydro"/>
</dbReference>
<accession>A0A6F8ZF17</accession>
<dbReference type="KEGG" id="hfv:R50_0546"/>
<keyword evidence="3" id="KW-0269">Exonuclease</keyword>
<gene>
    <name evidence="3" type="ORF">R50_0546</name>
</gene>
<reference evidence="3 4" key="1">
    <citation type="submission" date="2020-02" db="EMBL/GenBank/DDBJ databases">
        <authorList>
            <person name="Hogendoorn C."/>
        </authorList>
    </citation>
    <scope>NUCLEOTIDE SEQUENCE [LARGE SCALE GENOMIC DNA]</scope>
    <source>
        <strain evidence="3">R501</strain>
    </source>
</reference>
<keyword evidence="4" id="KW-1185">Reference proteome</keyword>
<keyword evidence="3" id="KW-0378">Hydrolase</keyword>
<feature type="compositionally biased region" description="Low complexity" evidence="1">
    <location>
        <begin position="151"/>
        <end position="160"/>
    </location>
</feature>
<sequence length="182" mass="19530">MPGTGCPGLRTLIRVMRPEPRAAFTHDLVEAVGYLRAQSDVQPDHVASLGFCMGSGIGTRLASLPPHPAASVVLTGKARPWRRRGHPGTHAGPLRRGGSPRHRHRPRPGAGYAGRRQILRIPQLSRHPARLLPRHPAHAGPRDRPGRRAARAGLPARHAPPLTPGRTSRAARVAGRGQPETG</sequence>
<evidence type="ECO:0000259" key="2">
    <source>
        <dbReference type="Pfam" id="PF01738"/>
    </source>
</evidence>
<dbReference type="AlphaFoldDB" id="A0A6F8ZF17"/>
<dbReference type="InterPro" id="IPR029058">
    <property type="entry name" value="AB_hydrolase_fold"/>
</dbReference>
<protein>
    <submittedName>
        <fullName evidence="3">Exonuclease SbcC</fullName>
    </submittedName>
</protein>
<dbReference type="Pfam" id="PF01738">
    <property type="entry name" value="DLH"/>
    <property type="match status" value="1"/>
</dbReference>
<dbReference type="Gene3D" id="3.40.50.1820">
    <property type="entry name" value="alpha/beta hydrolase"/>
    <property type="match status" value="1"/>
</dbReference>
<feature type="domain" description="Dienelactone hydrolase" evidence="2">
    <location>
        <begin position="19"/>
        <end position="76"/>
    </location>
</feature>
<dbReference type="Proteomes" id="UP000503399">
    <property type="component" value="Chromosome"/>
</dbReference>
<feature type="compositionally biased region" description="Basic residues" evidence="1">
    <location>
        <begin position="98"/>
        <end position="107"/>
    </location>
</feature>
<keyword evidence="3" id="KW-0540">Nuclease</keyword>
<dbReference type="EMBL" id="LR778114">
    <property type="protein sequence ID" value="CAB1128052.1"/>
    <property type="molecule type" value="Genomic_DNA"/>
</dbReference>
<proteinExistence type="predicted"/>
<evidence type="ECO:0000313" key="3">
    <source>
        <dbReference type="EMBL" id="CAB1128052.1"/>
    </source>
</evidence>
<feature type="region of interest" description="Disordered" evidence="1">
    <location>
        <begin position="78"/>
        <end position="182"/>
    </location>
</feature>